<name>A0AAU7QBS0_9GAMM</name>
<dbReference type="EMBL" id="CP157947">
    <property type="protein sequence ID" value="XBS70627.1"/>
    <property type="molecule type" value="Genomic_DNA"/>
</dbReference>
<dbReference type="AlphaFoldDB" id="A0AAU7QBS0"/>
<reference evidence="1" key="1">
    <citation type="submission" date="2024-06" db="EMBL/GenBank/DDBJ databases">
        <authorList>
            <person name="Coelho C."/>
            <person name="Bento M."/>
            <person name="Garcia E."/>
            <person name="Camelo A."/>
            <person name="Brandao I."/>
            <person name="Espirito Santo C."/>
            <person name="Trovao J."/>
            <person name="Verissimo A."/>
            <person name="Costa J."/>
            <person name="Tiago I."/>
        </authorList>
    </citation>
    <scope>NUCLEOTIDE SEQUENCE</scope>
    <source>
        <strain evidence="1">KWT182</strain>
    </source>
</reference>
<organism evidence="1">
    <name type="scientific">Acerihabitans sp. KWT182</name>
    <dbReference type="NCBI Taxonomy" id="3157919"/>
    <lineage>
        <taxon>Bacteria</taxon>
        <taxon>Pseudomonadati</taxon>
        <taxon>Pseudomonadota</taxon>
        <taxon>Gammaproteobacteria</taxon>
        <taxon>Enterobacterales</taxon>
        <taxon>Pectobacteriaceae</taxon>
        <taxon>Acerihabitans</taxon>
    </lineage>
</organism>
<protein>
    <recommendedName>
        <fullName evidence="2">DUF637 domain-containing protein</fullName>
    </recommendedName>
</protein>
<sequence length="190" mass="19323">MVQQGATQDEINAELTKNAQGDLPTGQAPATALVMDWGEGMSLVGGTLFVPATGTAAVAGGAVLGTIADAETQFYEMGPNDEYNYINTIIAAGAGALTQGKSIYFTAGVNMGGALLESELNGQNATGSMIEAAVGSLLSAKSGEYMNNAIDIYGIPPVISSTFGEIGGSMTGVLYQIGVDTGIKKVEEQN</sequence>
<evidence type="ECO:0000313" key="1">
    <source>
        <dbReference type="EMBL" id="XBS70627.1"/>
    </source>
</evidence>
<proteinExistence type="predicted"/>
<gene>
    <name evidence="1" type="ORF">ABK905_05510</name>
</gene>
<accession>A0AAU7QBS0</accession>
<evidence type="ECO:0008006" key="2">
    <source>
        <dbReference type="Google" id="ProtNLM"/>
    </source>
</evidence>